<evidence type="ECO:0000313" key="4">
    <source>
        <dbReference type="Proteomes" id="UP000422989"/>
    </source>
</evidence>
<name>A0A6I6E247_9MICO</name>
<keyword evidence="4" id="KW-1185">Reference proteome</keyword>
<dbReference type="KEGG" id="moj:D7D94_02180"/>
<protein>
    <submittedName>
        <fullName evidence="3">Ribonuclease D</fullName>
    </submittedName>
</protein>
<evidence type="ECO:0000256" key="1">
    <source>
        <dbReference type="SAM" id="MobiDB-lite"/>
    </source>
</evidence>
<feature type="domain" description="HRDC" evidence="2">
    <location>
        <begin position="290"/>
        <end position="370"/>
    </location>
</feature>
<gene>
    <name evidence="3" type="ORF">D7D94_02180</name>
</gene>
<dbReference type="GO" id="GO:0000166">
    <property type="term" value="F:nucleotide binding"/>
    <property type="evidence" value="ECO:0007669"/>
    <property type="project" value="InterPro"/>
</dbReference>
<dbReference type="Pfam" id="PF00570">
    <property type="entry name" value="HRDC"/>
    <property type="match status" value="1"/>
</dbReference>
<dbReference type="InterPro" id="IPR036397">
    <property type="entry name" value="RNaseH_sf"/>
</dbReference>
<dbReference type="GO" id="GO:0008408">
    <property type="term" value="F:3'-5' exonuclease activity"/>
    <property type="evidence" value="ECO:0007669"/>
    <property type="project" value="InterPro"/>
</dbReference>
<dbReference type="GO" id="GO:0003676">
    <property type="term" value="F:nucleic acid binding"/>
    <property type="evidence" value="ECO:0007669"/>
    <property type="project" value="InterPro"/>
</dbReference>
<dbReference type="PANTHER" id="PTHR47649:SF1">
    <property type="entry name" value="RIBONUCLEASE D"/>
    <property type="match status" value="1"/>
</dbReference>
<sequence>MPCSRGVLPITRRPARPRRSSRRASGRWRTRATARRSSCAPPGRRSAPSARTWRHGPSSCACWRGCRPAQRTSPCSAPGGSVTDYPVIDSADAFEAAVERLAAGTGPVAVDVERASGFRYSQRAYLIQLYRRDGGVVLVDPIAVPDVTAIQRLLGDEEWVFHAASQDLPSLRELGLDPRRIFDTELAARLLGWERVGLGAVVEAALGISLAKAHSAADWSTRPLPREWVEYAALDVLHLIDVRDRLAAELEAAGKTEFARQEFQATLDRQPKAPRADPWRRLSGLHKVRGRRGLAVARELWRSREELAQQQDVSPGRLVPDRALLAAVLAMPRTKQALAGLKEFTGRASRTQLDRWWDAIVAGRETEDLPAERVPSDSLPPHRAWAERHPDADARLKRARPEVEAKAAELDMPTENLLTPETLRRVAWEPPAPITAESIAAALREQGAREWQIEATAEVIADAFVRPAQTPGEDAAAAS</sequence>
<dbReference type="Pfam" id="PF01612">
    <property type="entry name" value="DNA_pol_A_exo1"/>
    <property type="match status" value="1"/>
</dbReference>
<dbReference type="InterPro" id="IPR051086">
    <property type="entry name" value="RNase_D-like"/>
</dbReference>
<dbReference type="InterPro" id="IPR002121">
    <property type="entry name" value="HRDC_dom"/>
</dbReference>
<feature type="region of interest" description="Disordered" evidence="1">
    <location>
        <begin position="1"/>
        <end position="58"/>
    </location>
</feature>
<dbReference type="SMART" id="SM00474">
    <property type="entry name" value="35EXOc"/>
    <property type="match status" value="1"/>
</dbReference>
<dbReference type="PROSITE" id="PS50967">
    <property type="entry name" value="HRDC"/>
    <property type="match status" value="1"/>
</dbReference>
<dbReference type="EMBL" id="CP032550">
    <property type="protein sequence ID" value="QGU26620.1"/>
    <property type="molecule type" value="Genomic_DNA"/>
</dbReference>
<feature type="compositionally biased region" description="Basic residues" evidence="1">
    <location>
        <begin position="13"/>
        <end position="34"/>
    </location>
</feature>
<dbReference type="PANTHER" id="PTHR47649">
    <property type="entry name" value="RIBONUCLEASE D"/>
    <property type="match status" value="1"/>
</dbReference>
<dbReference type="Proteomes" id="UP000422989">
    <property type="component" value="Chromosome"/>
</dbReference>
<proteinExistence type="predicted"/>
<dbReference type="InterPro" id="IPR010997">
    <property type="entry name" value="HRDC-like_sf"/>
</dbReference>
<dbReference type="AlphaFoldDB" id="A0A6I6E247"/>
<dbReference type="SMART" id="SM00341">
    <property type="entry name" value="HRDC"/>
    <property type="match status" value="1"/>
</dbReference>
<accession>A0A6I6E247</accession>
<dbReference type="InterPro" id="IPR002562">
    <property type="entry name" value="3'-5'_exonuclease_dom"/>
</dbReference>
<evidence type="ECO:0000259" key="2">
    <source>
        <dbReference type="PROSITE" id="PS50967"/>
    </source>
</evidence>
<evidence type="ECO:0000313" key="3">
    <source>
        <dbReference type="EMBL" id="QGU26620.1"/>
    </source>
</evidence>
<dbReference type="InterPro" id="IPR044876">
    <property type="entry name" value="HRDC_dom_sf"/>
</dbReference>
<dbReference type="OrthoDB" id="144122at2"/>
<dbReference type="SUPFAM" id="SSF53098">
    <property type="entry name" value="Ribonuclease H-like"/>
    <property type="match status" value="1"/>
</dbReference>
<dbReference type="Gene3D" id="1.10.150.80">
    <property type="entry name" value="HRDC domain"/>
    <property type="match status" value="2"/>
</dbReference>
<dbReference type="Pfam" id="PF18305">
    <property type="entry name" value="DNA_pol_A_exoN"/>
    <property type="match status" value="1"/>
</dbReference>
<reference evidence="3 4" key="1">
    <citation type="submission" date="2018-09" db="EMBL/GenBank/DDBJ databases">
        <title>Whole genome sequencing of Microbacterium oryzae strain MB-10T.</title>
        <authorList>
            <person name="Das S.K."/>
        </authorList>
    </citation>
    <scope>NUCLEOTIDE SEQUENCE [LARGE SCALE GENOMIC DNA]</scope>
    <source>
        <strain evidence="3 4">MB-10</strain>
    </source>
</reference>
<dbReference type="Gene3D" id="3.30.420.10">
    <property type="entry name" value="Ribonuclease H-like superfamily/Ribonuclease H"/>
    <property type="match status" value="1"/>
</dbReference>
<dbReference type="InterPro" id="IPR041605">
    <property type="entry name" value="Exo_C"/>
</dbReference>
<dbReference type="GO" id="GO:0006139">
    <property type="term" value="P:nucleobase-containing compound metabolic process"/>
    <property type="evidence" value="ECO:0007669"/>
    <property type="project" value="InterPro"/>
</dbReference>
<dbReference type="SUPFAM" id="SSF47819">
    <property type="entry name" value="HRDC-like"/>
    <property type="match status" value="1"/>
</dbReference>
<dbReference type="InterPro" id="IPR012337">
    <property type="entry name" value="RNaseH-like_sf"/>
</dbReference>
<organism evidence="3 4">
    <name type="scientific">Microbacterium oryzae</name>
    <dbReference type="NCBI Taxonomy" id="743009"/>
    <lineage>
        <taxon>Bacteria</taxon>
        <taxon>Bacillati</taxon>
        <taxon>Actinomycetota</taxon>
        <taxon>Actinomycetes</taxon>
        <taxon>Micrococcales</taxon>
        <taxon>Microbacteriaceae</taxon>
        <taxon>Microbacterium</taxon>
    </lineage>
</organism>
<dbReference type="CDD" id="cd06142">
    <property type="entry name" value="RNaseD_exo"/>
    <property type="match status" value="1"/>
</dbReference>